<dbReference type="PANTHER" id="PTHR28047:SF5">
    <property type="entry name" value="PROTEIN DCG1"/>
    <property type="match status" value="1"/>
</dbReference>
<dbReference type="GO" id="GO:0047661">
    <property type="term" value="F:amino-acid racemase activity"/>
    <property type="evidence" value="ECO:0007669"/>
    <property type="project" value="InterPro"/>
</dbReference>
<accession>A0A7K1L9P5</accession>
<name>A0A7K1L9P5_9ACTN</name>
<dbReference type="Proteomes" id="UP000432015">
    <property type="component" value="Unassembled WGS sequence"/>
</dbReference>
<reference evidence="2 3" key="1">
    <citation type="submission" date="2019-11" db="EMBL/GenBank/DDBJ databases">
        <authorList>
            <person name="Cao P."/>
        </authorList>
    </citation>
    <scope>NUCLEOTIDE SEQUENCE [LARGE SCALE GENOMIC DNA]</scope>
    <source>
        <strain evidence="2 3">NEAU-AAG5</strain>
    </source>
</reference>
<sequence>MRLTVVLPGNAAPFQGMVHAECARWTRPDTELEVVVSGGPESVASRAEMARAAPALLDQVEAAGARGTDAVFIACAGDPAVEAAREVVDVPVAGGFEPALLTALSLGQRVGVLSVLPGVIPIFRELVRGHGLQDRCTSIRVIDAAVLHPDDQTAMVDLLDEQARAMAGGDEADVIVLGCVGFIRIARMLQDRLAARGAYLPVIDPTGAALLWLENCVRLGVRPSRTTYAPPPEMAWKA</sequence>
<protein>
    <submittedName>
        <fullName evidence="2">Hydrogenase expression protein HupH</fullName>
    </submittedName>
</protein>
<dbReference type="RefSeq" id="WP_156220318.1">
    <property type="nucleotide sequence ID" value="NZ_WOFH01000013.1"/>
</dbReference>
<comment type="caution">
    <text evidence="2">The sequence shown here is derived from an EMBL/GenBank/DDBJ whole genome shotgun (WGS) entry which is preliminary data.</text>
</comment>
<comment type="similarity">
    <text evidence="1">Belongs to the HyuE racemase family.</text>
</comment>
<dbReference type="AlphaFoldDB" id="A0A7K1L9P5"/>
<evidence type="ECO:0000313" key="2">
    <source>
        <dbReference type="EMBL" id="MUN41138.1"/>
    </source>
</evidence>
<evidence type="ECO:0000256" key="1">
    <source>
        <dbReference type="ARBA" id="ARBA00038414"/>
    </source>
</evidence>
<dbReference type="InterPro" id="IPR053714">
    <property type="entry name" value="Iso_Racemase_Enz_sf"/>
</dbReference>
<proteinExistence type="inferred from homology"/>
<dbReference type="PANTHER" id="PTHR28047">
    <property type="entry name" value="PROTEIN DCG1"/>
    <property type="match status" value="1"/>
</dbReference>
<dbReference type="EMBL" id="WOFH01000013">
    <property type="protein sequence ID" value="MUN41138.1"/>
    <property type="molecule type" value="Genomic_DNA"/>
</dbReference>
<evidence type="ECO:0000313" key="3">
    <source>
        <dbReference type="Proteomes" id="UP000432015"/>
    </source>
</evidence>
<gene>
    <name evidence="2" type="ORF">GNZ18_31725</name>
</gene>
<keyword evidence="3" id="KW-1185">Reference proteome</keyword>
<dbReference type="Pfam" id="PF01177">
    <property type="entry name" value="Asp_Glu_race"/>
    <property type="match status" value="1"/>
</dbReference>
<dbReference type="Gene3D" id="3.40.50.12500">
    <property type="match status" value="1"/>
</dbReference>
<organism evidence="2 3">
    <name type="scientific">Actinomadura litoris</name>
    <dbReference type="NCBI Taxonomy" id="2678616"/>
    <lineage>
        <taxon>Bacteria</taxon>
        <taxon>Bacillati</taxon>
        <taxon>Actinomycetota</taxon>
        <taxon>Actinomycetes</taxon>
        <taxon>Streptosporangiales</taxon>
        <taxon>Thermomonosporaceae</taxon>
        <taxon>Actinomadura</taxon>
    </lineage>
</organism>
<dbReference type="InterPro" id="IPR015942">
    <property type="entry name" value="Asp/Glu/hydantoin_racemase"/>
</dbReference>
<dbReference type="InterPro" id="IPR052186">
    <property type="entry name" value="Hydantoin_racemase-like"/>
</dbReference>